<keyword evidence="1" id="KW-0812">Transmembrane</keyword>
<dbReference type="AlphaFoldDB" id="D9RZZ4"/>
<organism evidence="2 3">
    <name type="scientific">Thermosediminibacter oceani (strain ATCC BAA-1034 / DSM 16646 / JW/IW-1228P)</name>
    <dbReference type="NCBI Taxonomy" id="555079"/>
    <lineage>
        <taxon>Bacteria</taxon>
        <taxon>Bacillati</taxon>
        <taxon>Bacillota</taxon>
        <taxon>Clostridia</taxon>
        <taxon>Thermosediminibacterales</taxon>
        <taxon>Thermosediminibacteraceae</taxon>
        <taxon>Thermosediminibacter</taxon>
    </lineage>
</organism>
<dbReference type="Proteomes" id="UP000000272">
    <property type="component" value="Chromosome"/>
</dbReference>
<feature type="transmembrane region" description="Helical" evidence="1">
    <location>
        <begin position="55"/>
        <end position="78"/>
    </location>
</feature>
<evidence type="ECO:0000313" key="3">
    <source>
        <dbReference type="Proteomes" id="UP000000272"/>
    </source>
</evidence>
<dbReference type="HOGENOM" id="CLU_2526431_0_0_9"/>
<keyword evidence="1" id="KW-1133">Transmembrane helix</keyword>
<accession>D9RZZ4</accession>
<dbReference type="EMBL" id="CP002131">
    <property type="protein sequence ID" value="ADL08771.1"/>
    <property type="molecule type" value="Genomic_DNA"/>
</dbReference>
<dbReference type="STRING" id="555079.Toce_2054"/>
<proteinExistence type="predicted"/>
<sequence length="84" mass="9992">MKKDKDAFDLYLSKKIKECAEDVPVPKHIEDETWLGIEKEPETKKNKKTTIAKRMVNAAFVLLYFSWGVWRIKAAFIWKRRGYN</sequence>
<evidence type="ECO:0000313" key="2">
    <source>
        <dbReference type="EMBL" id="ADL08771.1"/>
    </source>
</evidence>
<dbReference type="OrthoDB" id="16944at68295"/>
<keyword evidence="1" id="KW-0472">Membrane</keyword>
<dbReference type="KEGG" id="toc:Toce_2054"/>
<gene>
    <name evidence="2" type="ordered locus">Toce_2054</name>
</gene>
<name>D9RZZ4_THEOJ</name>
<keyword evidence="3" id="KW-1185">Reference proteome</keyword>
<reference evidence="2 3" key="1">
    <citation type="journal article" date="2010" name="Stand. Genomic Sci.">
        <title>Complete genome sequence of Thermosediminibacter oceani type strain (JW/IW-1228P).</title>
        <authorList>
            <person name="Pitluck S."/>
            <person name="Yasawong M."/>
            <person name="Munk C."/>
            <person name="Nolan M."/>
            <person name="Lapidus A."/>
            <person name="Lucas S."/>
            <person name="Glavina Del Rio T."/>
            <person name="Tice H."/>
            <person name="Cheng J.F."/>
            <person name="Bruce D."/>
            <person name="Detter C."/>
            <person name="Tapia R."/>
            <person name="Han C."/>
            <person name="Goodwin L."/>
            <person name="Liolios K."/>
            <person name="Ivanova N."/>
            <person name="Mavromatis K."/>
            <person name="Mikhailova N."/>
            <person name="Pati A."/>
            <person name="Chen A."/>
            <person name="Palaniappan K."/>
            <person name="Land M."/>
            <person name="Hauser L."/>
            <person name="Chang Y.J."/>
            <person name="Jeffries C.D."/>
            <person name="Rohde M."/>
            <person name="Spring S."/>
            <person name="Sikorski J."/>
            <person name="Goker M."/>
            <person name="Woyke T."/>
            <person name="Bristow J."/>
            <person name="Eisen J.A."/>
            <person name="Markowitz V."/>
            <person name="Hugenholtz P."/>
            <person name="Kyrpides N.C."/>
            <person name="Klenk H.P."/>
        </authorList>
    </citation>
    <scope>NUCLEOTIDE SEQUENCE [LARGE SCALE GENOMIC DNA]</scope>
    <source>
        <strain evidence="3">ATCC BAA-1034 / DSM 16646 / JW/IW-1228P</strain>
    </source>
</reference>
<evidence type="ECO:0000256" key="1">
    <source>
        <dbReference type="SAM" id="Phobius"/>
    </source>
</evidence>
<dbReference type="RefSeq" id="WP_013276784.1">
    <property type="nucleotide sequence ID" value="NC_014377.1"/>
</dbReference>
<protein>
    <submittedName>
        <fullName evidence="2">Uncharacterized protein</fullName>
    </submittedName>
</protein>